<evidence type="ECO:0000256" key="6">
    <source>
        <dbReference type="ARBA" id="ARBA00022989"/>
    </source>
</evidence>
<dbReference type="GO" id="GO:0043952">
    <property type="term" value="P:protein transport by the Sec complex"/>
    <property type="evidence" value="ECO:0007669"/>
    <property type="project" value="UniProtKB-UniRule"/>
</dbReference>
<keyword evidence="8 9" id="KW-0472">Membrane</keyword>
<keyword evidence="5 9" id="KW-0653">Protein transport</keyword>
<feature type="transmembrane region" description="Helical" evidence="9">
    <location>
        <begin position="171"/>
        <end position="191"/>
    </location>
</feature>
<keyword evidence="4 9" id="KW-0812">Transmembrane</keyword>
<keyword evidence="7 9" id="KW-0811">Translocation</keyword>
<evidence type="ECO:0000259" key="11">
    <source>
        <dbReference type="Pfam" id="PF02355"/>
    </source>
</evidence>
<evidence type="ECO:0000313" key="13">
    <source>
        <dbReference type="Proteomes" id="UP000315395"/>
    </source>
</evidence>
<feature type="transmembrane region" description="Helical" evidence="9">
    <location>
        <begin position="145"/>
        <end position="164"/>
    </location>
</feature>
<feature type="transmembrane region" description="Helical" evidence="9">
    <location>
        <begin position="256"/>
        <end position="275"/>
    </location>
</feature>
<organism evidence="12 13">
    <name type="scientific">Ornithinimicrobium ciconiae</name>
    <dbReference type="NCBI Taxonomy" id="2594265"/>
    <lineage>
        <taxon>Bacteria</taxon>
        <taxon>Bacillati</taxon>
        <taxon>Actinomycetota</taxon>
        <taxon>Actinomycetes</taxon>
        <taxon>Micrococcales</taxon>
        <taxon>Ornithinimicrobiaceae</taxon>
        <taxon>Ornithinimicrobium</taxon>
    </lineage>
</organism>
<dbReference type="InterPro" id="IPR022646">
    <property type="entry name" value="SecD/SecF_CS"/>
</dbReference>
<evidence type="ECO:0000256" key="9">
    <source>
        <dbReference type="HAMAP-Rule" id="MF_01464"/>
    </source>
</evidence>
<dbReference type="GO" id="GO:0006605">
    <property type="term" value="P:protein targeting"/>
    <property type="evidence" value="ECO:0007669"/>
    <property type="project" value="UniProtKB-UniRule"/>
</dbReference>
<dbReference type="GO" id="GO:0005886">
    <property type="term" value="C:plasma membrane"/>
    <property type="evidence" value="ECO:0007669"/>
    <property type="project" value="UniProtKB-SubCell"/>
</dbReference>
<feature type="compositionally biased region" description="Basic residues" evidence="10">
    <location>
        <begin position="406"/>
        <end position="422"/>
    </location>
</feature>
<dbReference type="AlphaFoldDB" id="A0A516GAW4"/>
<comment type="similarity">
    <text evidence="9">Belongs to the SecD/SecF family. SecF subfamily.</text>
</comment>
<dbReference type="InterPro" id="IPR048634">
    <property type="entry name" value="SecD_SecF_C"/>
</dbReference>
<dbReference type="InterPro" id="IPR022813">
    <property type="entry name" value="SecD/SecF_arch_bac"/>
</dbReference>
<dbReference type="Gene3D" id="1.20.1640.10">
    <property type="entry name" value="Multidrug efflux transporter AcrB transmembrane domain"/>
    <property type="match status" value="1"/>
</dbReference>
<feature type="domain" description="Protein export membrane protein SecD/SecF C-terminal" evidence="11">
    <location>
        <begin position="118"/>
        <end position="308"/>
    </location>
</feature>
<comment type="function">
    <text evidence="9">Part of the Sec protein translocase complex. Interacts with the SecYEG preprotein conducting channel. SecDF uses the proton motive force (PMF) to complete protein translocation after the ATP-dependent function of SecA.</text>
</comment>
<feature type="region of interest" description="Disordered" evidence="10">
    <location>
        <begin position="362"/>
        <end position="422"/>
    </location>
</feature>
<gene>
    <name evidence="9 12" type="primary">secF</name>
    <name evidence="12" type="ORF">FNH13_10190</name>
</gene>
<dbReference type="Pfam" id="PF07549">
    <property type="entry name" value="Sec_GG"/>
    <property type="match status" value="1"/>
</dbReference>
<dbReference type="PANTHER" id="PTHR30081:SF8">
    <property type="entry name" value="PROTEIN TRANSLOCASE SUBUNIT SECF"/>
    <property type="match status" value="1"/>
</dbReference>
<dbReference type="PANTHER" id="PTHR30081">
    <property type="entry name" value="PROTEIN-EXPORT MEMBRANE PROTEIN SEC"/>
    <property type="match status" value="1"/>
</dbReference>
<evidence type="ECO:0000256" key="2">
    <source>
        <dbReference type="ARBA" id="ARBA00022448"/>
    </source>
</evidence>
<dbReference type="PRINTS" id="PR01755">
    <property type="entry name" value="SECFTRNLCASE"/>
</dbReference>
<protein>
    <recommendedName>
        <fullName evidence="9">Protein-export membrane protein SecF</fullName>
    </recommendedName>
</protein>
<dbReference type="Proteomes" id="UP000315395">
    <property type="component" value="Chromosome"/>
</dbReference>
<dbReference type="HAMAP" id="MF_01464_B">
    <property type="entry name" value="SecF_B"/>
    <property type="match status" value="1"/>
</dbReference>
<dbReference type="GO" id="GO:0065002">
    <property type="term" value="P:intracellular protein transmembrane transport"/>
    <property type="evidence" value="ECO:0007669"/>
    <property type="project" value="UniProtKB-UniRule"/>
</dbReference>
<feature type="transmembrane region" description="Helical" evidence="9">
    <location>
        <begin position="281"/>
        <end position="305"/>
    </location>
</feature>
<accession>A0A516GAW4</accession>
<comment type="subcellular location">
    <subcellularLocation>
        <location evidence="1 9">Cell membrane</location>
        <topology evidence="1 9">Multi-pass membrane protein</topology>
    </subcellularLocation>
</comment>
<reference evidence="12 13" key="1">
    <citation type="submission" date="2019-07" db="EMBL/GenBank/DDBJ databases">
        <title>complete genome sequencing of Ornithinimicrobium sp. H23M54.</title>
        <authorList>
            <person name="Bae J.-W."/>
            <person name="Lee S.-Y."/>
        </authorList>
    </citation>
    <scope>NUCLEOTIDE SEQUENCE [LARGE SCALE GENOMIC DNA]</scope>
    <source>
        <strain evidence="12 13">H23M54</strain>
    </source>
</reference>
<dbReference type="InterPro" id="IPR055344">
    <property type="entry name" value="SecD_SecF_C_bact"/>
</dbReference>
<evidence type="ECO:0000256" key="10">
    <source>
        <dbReference type="SAM" id="MobiDB-lite"/>
    </source>
</evidence>
<dbReference type="KEGG" id="orz:FNH13_10190"/>
<dbReference type="InterPro" id="IPR005665">
    <property type="entry name" value="SecF_bac"/>
</dbReference>
<evidence type="ECO:0000256" key="4">
    <source>
        <dbReference type="ARBA" id="ARBA00022692"/>
    </source>
</evidence>
<dbReference type="SUPFAM" id="SSF82866">
    <property type="entry name" value="Multidrug efflux transporter AcrB transmembrane domain"/>
    <property type="match status" value="1"/>
</dbReference>
<comment type="subunit">
    <text evidence="9">Forms a complex with SecD. Part of the essential Sec protein translocation apparatus which comprises SecA, SecYEG and auxiliary proteins SecDF. Other proteins may also be involved.</text>
</comment>
<keyword evidence="3 9" id="KW-1003">Cell membrane</keyword>
<evidence type="ECO:0000256" key="8">
    <source>
        <dbReference type="ARBA" id="ARBA00023136"/>
    </source>
</evidence>
<evidence type="ECO:0000256" key="5">
    <source>
        <dbReference type="ARBA" id="ARBA00022927"/>
    </source>
</evidence>
<keyword evidence="13" id="KW-1185">Reference proteome</keyword>
<keyword evidence="6 9" id="KW-1133">Transmembrane helix</keyword>
<dbReference type="InterPro" id="IPR022645">
    <property type="entry name" value="SecD/SecF_bac"/>
</dbReference>
<feature type="compositionally biased region" description="Basic and acidic residues" evidence="10">
    <location>
        <begin position="389"/>
        <end position="405"/>
    </location>
</feature>
<feature type="transmembrane region" description="Helical" evidence="9">
    <location>
        <begin position="26"/>
        <end position="44"/>
    </location>
</feature>
<dbReference type="NCBIfam" id="TIGR00916">
    <property type="entry name" value="2A0604s01"/>
    <property type="match status" value="1"/>
</dbReference>
<keyword evidence="2 9" id="KW-0813">Transport</keyword>
<dbReference type="OrthoDB" id="9774769at2"/>
<dbReference type="NCBIfam" id="TIGR00966">
    <property type="entry name" value="transloc_SecF"/>
    <property type="match status" value="1"/>
</dbReference>
<evidence type="ECO:0000313" key="12">
    <source>
        <dbReference type="EMBL" id="QDO88655.1"/>
    </source>
</evidence>
<dbReference type="EMBL" id="CP041616">
    <property type="protein sequence ID" value="QDO88655.1"/>
    <property type="molecule type" value="Genomic_DNA"/>
</dbReference>
<proteinExistence type="inferred from homology"/>
<dbReference type="Pfam" id="PF02355">
    <property type="entry name" value="SecD_SecF_C"/>
    <property type="match status" value="1"/>
</dbReference>
<name>A0A516GAW4_9MICO</name>
<dbReference type="RefSeq" id="WP_143783332.1">
    <property type="nucleotide sequence ID" value="NZ_CP041616.1"/>
</dbReference>
<sequence length="422" mass="45281">MASFAQFGNDLFTGKRSFDIVGRRKTWYGIAAVLLLISLIGIFGRGLNFGIEFRGGTELRVPAVSNMQDYETRASDTLRESTPAATEISVTQIGTDTVRVQTGELTVTESRGAVTALAEEFEVQENDVTSSIVGPSWGQTVTTKAVQALIAFLVLISVVLALYFRTWKMSLAAIVALLHDVAFTVGIYALLGLEISPASMIGFLTILGYSIYDTIVVFDKVRENTEYALESKRTTYAHAANLAVNQTLVRSINTSVVALLPVATILVFGVAFIGPGTLLDLSIALFIGMAVGTYSSIFIATPLLVQLRQGEPEVKELEARIAKRAGRQAGKVDYSAPPGMEAVDHNAPPGMETVGAEGGVAVLTEDELGEPGDPLAEPATPGETSTIQPRDRAVHPRAAAREVHPRARGPRNQPKRPPKSKR</sequence>
<evidence type="ECO:0000256" key="3">
    <source>
        <dbReference type="ARBA" id="ARBA00022475"/>
    </source>
</evidence>
<evidence type="ECO:0000256" key="7">
    <source>
        <dbReference type="ARBA" id="ARBA00023010"/>
    </source>
</evidence>
<evidence type="ECO:0000256" key="1">
    <source>
        <dbReference type="ARBA" id="ARBA00004651"/>
    </source>
</evidence>
<dbReference type="GO" id="GO:0015450">
    <property type="term" value="F:protein-transporting ATPase activity"/>
    <property type="evidence" value="ECO:0007669"/>
    <property type="project" value="InterPro"/>
</dbReference>
<feature type="transmembrane region" description="Helical" evidence="9">
    <location>
        <begin position="197"/>
        <end position="218"/>
    </location>
</feature>